<feature type="region of interest" description="Disordered" evidence="1">
    <location>
        <begin position="1"/>
        <end position="25"/>
    </location>
</feature>
<sequence length="90" mass="10585">MIANDFMPEISTPPGSERRTEAGRGVVQSLDLSGDVDQRRLQHLLHLHHRCGLQAAVPHLPHPRPDHWRERERERRERERERERERGSSA</sequence>
<feature type="compositionally biased region" description="Basic and acidic residues" evidence="1">
    <location>
        <begin position="63"/>
        <end position="90"/>
    </location>
</feature>
<dbReference type="Proteomes" id="UP000518266">
    <property type="component" value="Unassembled WGS sequence"/>
</dbReference>
<accession>A0A7J5Y3N0</accession>
<keyword evidence="3" id="KW-1185">Reference proteome</keyword>
<dbReference type="EMBL" id="JAAKFY010000018">
    <property type="protein sequence ID" value="KAF3843683.1"/>
    <property type="molecule type" value="Genomic_DNA"/>
</dbReference>
<proteinExistence type="predicted"/>
<evidence type="ECO:0000256" key="1">
    <source>
        <dbReference type="SAM" id="MobiDB-lite"/>
    </source>
</evidence>
<name>A0A7J5Y3N0_DISMA</name>
<protein>
    <submittedName>
        <fullName evidence="2">Uncharacterized protein</fullName>
    </submittedName>
</protein>
<dbReference type="AlphaFoldDB" id="A0A7J5Y3N0"/>
<evidence type="ECO:0000313" key="2">
    <source>
        <dbReference type="EMBL" id="KAF3843683.1"/>
    </source>
</evidence>
<feature type="region of interest" description="Disordered" evidence="1">
    <location>
        <begin position="54"/>
        <end position="90"/>
    </location>
</feature>
<evidence type="ECO:0000313" key="3">
    <source>
        <dbReference type="Proteomes" id="UP000518266"/>
    </source>
</evidence>
<organism evidence="2 3">
    <name type="scientific">Dissostichus mawsoni</name>
    <name type="common">Antarctic cod</name>
    <dbReference type="NCBI Taxonomy" id="36200"/>
    <lineage>
        <taxon>Eukaryota</taxon>
        <taxon>Metazoa</taxon>
        <taxon>Chordata</taxon>
        <taxon>Craniata</taxon>
        <taxon>Vertebrata</taxon>
        <taxon>Euteleostomi</taxon>
        <taxon>Actinopterygii</taxon>
        <taxon>Neopterygii</taxon>
        <taxon>Teleostei</taxon>
        <taxon>Neoteleostei</taxon>
        <taxon>Acanthomorphata</taxon>
        <taxon>Eupercaria</taxon>
        <taxon>Perciformes</taxon>
        <taxon>Notothenioidei</taxon>
        <taxon>Nototheniidae</taxon>
        <taxon>Dissostichus</taxon>
    </lineage>
</organism>
<gene>
    <name evidence="2" type="ORF">F7725_002532</name>
</gene>
<comment type="caution">
    <text evidence="2">The sequence shown here is derived from an EMBL/GenBank/DDBJ whole genome shotgun (WGS) entry which is preliminary data.</text>
</comment>
<reference evidence="2 3" key="1">
    <citation type="submission" date="2020-03" db="EMBL/GenBank/DDBJ databases">
        <title>Dissostichus mawsoni Genome sequencing and assembly.</title>
        <authorList>
            <person name="Park H."/>
        </authorList>
    </citation>
    <scope>NUCLEOTIDE SEQUENCE [LARGE SCALE GENOMIC DNA]</scope>
    <source>
        <strain evidence="2">DM0001</strain>
        <tissue evidence="2">Muscle</tissue>
    </source>
</reference>